<reference evidence="1" key="1">
    <citation type="journal article" date="2018" name="Nat. Plants">
        <title>Whole-genome landscape of Medicago truncatula symbiotic genes.</title>
        <authorList>
            <person name="Pecrix Y."/>
            <person name="Gamas P."/>
            <person name="Carrere S."/>
        </authorList>
    </citation>
    <scope>NUCLEOTIDE SEQUENCE</scope>
    <source>
        <tissue evidence="1">Leaves</tissue>
    </source>
</reference>
<dbReference type="AlphaFoldDB" id="A0A396JP26"/>
<organism evidence="1">
    <name type="scientific">Medicago truncatula</name>
    <name type="common">Barrel medic</name>
    <name type="synonym">Medicago tribuloides</name>
    <dbReference type="NCBI Taxonomy" id="3880"/>
    <lineage>
        <taxon>Eukaryota</taxon>
        <taxon>Viridiplantae</taxon>
        <taxon>Streptophyta</taxon>
        <taxon>Embryophyta</taxon>
        <taxon>Tracheophyta</taxon>
        <taxon>Spermatophyta</taxon>
        <taxon>Magnoliopsida</taxon>
        <taxon>eudicotyledons</taxon>
        <taxon>Gunneridae</taxon>
        <taxon>Pentapetalae</taxon>
        <taxon>rosids</taxon>
        <taxon>fabids</taxon>
        <taxon>Fabales</taxon>
        <taxon>Fabaceae</taxon>
        <taxon>Papilionoideae</taxon>
        <taxon>50 kb inversion clade</taxon>
        <taxon>NPAAA clade</taxon>
        <taxon>Hologalegina</taxon>
        <taxon>IRL clade</taxon>
        <taxon>Trifolieae</taxon>
        <taxon>Medicago</taxon>
    </lineage>
</organism>
<dbReference type="Proteomes" id="UP000265566">
    <property type="component" value="Chromosome 1"/>
</dbReference>
<protein>
    <submittedName>
        <fullName evidence="1">Uncharacterized protein</fullName>
    </submittedName>
</protein>
<dbReference type="EMBL" id="PSQE01000001">
    <property type="protein sequence ID" value="RHN78964.1"/>
    <property type="molecule type" value="Genomic_DNA"/>
</dbReference>
<sequence>MLHVELESVEFDEVGMRKRHRVLCFFAWIYLDLALNFLNRCGGS</sequence>
<comment type="caution">
    <text evidence="1">The sequence shown here is derived from an EMBL/GenBank/DDBJ whole genome shotgun (WGS) entry which is preliminary data.</text>
</comment>
<name>A0A396JP26_MEDTR</name>
<gene>
    <name evidence="1" type="ORF">MtrunA17_Chr1g0171621</name>
</gene>
<evidence type="ECO:0000313" key="1">
    <source>
        <dbReference type="EMBL" id="RHN78964.1"/>
    </source>
</evidence>
<dbReference type="Gramene" id="rna2633">
    <property type="protein sequence ID" value="RHN78964.1"/>
    <property type="gene ID" value="gene2633"/>
</dbReference>
<accession>A0A396JP26</accession>
<proteinExistence type="predicted"/>